<sequence length="289" mass="32812">MDHHPQHPAPEGRIVYSQPRPYLPRQEGPLPNYRPRPVENEFEEDETESDEGNIAPVARHQSPPPELAQPVQNHHETPYPRPLFFPEATSASQRRPEDALTSDGIHLPRLTHGPAPVFEWDSPVPPPRVDDILREVDYNFGPPWARRRIDERTLFPHDVALRYTPAHGEEYFREQEARFPLRRYFPGTRPSEAGSNAASASAVHGNGYRAVGDASSPPGLVYHGHRIPAREREYDEPAAPRDPPPVRFDGLAVPPGTQFYRLPRIAERESQERQEVEEEGFTGILNTPL</sequence>
<name>A0AAI9ZX78_9PEZI</name>
<comment type="caution">
    <text evidence="2">The sequence shown here is derived from an EMBL/GenBank/DDBJ whole genome shotgun (WGS) entry which is preliminary data.</text>
</comment>
<proteinExistence type="predicted"/>
<evidence type="ECO:0000256" key="1">
    <source>
        <dbReference type="SAM" id="MobiDB-lite"/>
    </source>
</evidence>
<reference evidence="2" key="1">
    <citation type="submission" date="2021-06" db="EMBL/GenBank/DDBJ databases">
        <title>Comparative genomics, transcriptomics and evolutionary studies reveal genomic signatures of adaptation to plant cell wall in hemibiotrophic fungi.</title>
        <authorList>
            <consortium name="DOE Joint Genome Institute"/>
            <person name="Baroncelli R."/>
            <person name="Diaz J.F."/>
            <person name="Benocci T."/>
            <person name="Peng M."/>
            <person name="Battaglia E."/>
            <person name="Haridas S."/>
            <person name="Andreopoulos W."/>
            <person name="Labutti K."/>
            <person name="Pangilinan J."/>
            <person name="Floch G.L."/>
            <person name="Makela M.R."/>
            <person name="Henrissat B."/>
            <person name="Grigoriev I.V."/>
            <person name="Crouch J.A."/>
            <person name="De Vries R.P."/>
            <person name="Sukno S.A."/>
            <person name="Thon M.R."/>
        </authorList>
    </citation>
    <scope>NUCLEOTIDE SEQUENCE</scope>
    <source>
        <strain evidence="2">CBS 102054</strain>
    </source>
</reference>
<dbReference type="GeneID" id="85480688"/>
<dbReference type="RefSeq" id="XP_060447220.1">
    <property type="nucleotide sequence ID" value="XM_060595826.1"/>
</dbReference>
<dbReference type="EMBL" id="JAHMHQ010000006">
    <property type="protein sequence ID" value="KAK1638613.1"/>
    <property type="molecule type" value="Genomic_DNA"/>
</dbReference>
<protein>
    <submittedName>
        <fullName evidence="2">Uncharacterized protein</fullName>
    </submittedName>
</protein>
<organism evidence="2 3">
    <name type="scientific">Colletotrichum phormii</name>
    <dbReference type="NCBI Taxonomy" id="359342"/>
    <lineage>
        <taxon>Eukaryota</taxon>
        <taxon>Fungi</taxon>
        <taxon>Dikarya</taxon>
        <taxon>Ascomycota</taxon>
        <taxon>Pezizomycotina</taxon>
        <taxon>Sordariomycetes</taxon>
        <taxon>Hypocreomycetidae</taxon>
        <taxon>Glomerellales</taxon>
        <taxon>Glomerellaceae</taxon>
        <taxon>Colletotrichum</taxon>
        <taxon>Colletotrichum acutatum species complex</taxon>
    </lineage>
</organism>
<feature type="region of interest" description="Disordered" evidence="1">
    <location>
        <begin position="1"/>
        <end position="123"/>
    </location>
</feature>
<evidence type="ECO:0000313" key="3">
    <source>
        <dbReference type="Proteomes" id="UP001243989"/>
    </source>
</evidence>
<feature type="region of interest" description="Disordered" evidence="1">
    <location>
        <begin position="268"/>
        <end position="289"/>
    </location>
</feature>
<dbReference type="AlphaFoldDB" id="A0AAI9ZX78"/>
<dbReference type="Proteomes" id="UP001243989">
    <property type="component" value="Unassembled WGS sequence"/>
</dbReference>
<keyword evidence="3" id="KW-1185">Reference proteome</keyword>
<accession>A0AAI9ZX78</accession>
<feature type="region of interest" description="Disordered" evidence="1">
    <location>
        <begin position="231"/>
        <end position="253"/>
    </location>
</feature>
<gene>
    <name evidence="2" type="ORF">BDP81DRAFT_513891</name>
</gene>
<feature type="compositionally biased region" description="Acidic residues" evidence="1">
    <location>
        <begin position="40"/>
        <end position="51"/>
    </location>
</feature>
<evidence type="ECO:0000313" key="2">
    <source>
        <dbReference type="EMBL" id="KAK1638613.1"/>
    </source>
</evidence>